<protein>
    <submittedName>
        <fullName evidence="2">Uncharacterized protein</fullName>
    </submittedName>
</protein>
<comment type="caution">
    <text evidence="2">The sequence shown here is derived from an EMBL/GenBank/DDBJ whole genome shotgun (WGS) entry which is preliminary data.</text>
</comment>
<evidence type="ECO:0000256" key="1">
    <source>
        <dbReference type="SAM" id="Phobius"/>
    </source>
</evidence>
<sequence>MSTMAEAINDQTLSIQEEANPHEQWLHSILKAKSPPSSSTQIHRVPMILREHREHDKYYVPKVVSLGPYHHGNPNLESVQNFKPLFTNKLLSGNQDSLRILYNNLKKMVRTLRGYYEEDENDRFSDEEFAKMMMLDGCFILYFIEHIFLNNEIDTLGLKGHQIMFVQQDLFLLENQIPYPVLAEVMKFVPDDTWDFKIKRFIDDNILATERHKKGRPKYLRANKDPIPATVNHLLELLQTRVTREKSLGPRANDRYTFRTVNELIEVGIHFKPSAARSLAHIEFSKHGFFASLQLPPITIDDATKPMLLNLVAYEMCSNDAKASWVTSYICLMDSLIDHSEDVRELRKAGVLDNRLGSDKEVAKLFNEIGTDLVPNNFAYSEARFAIQKHYDSKRNTWISQLKREYMRSPWAFVALFVGVVGLFLSGVQAYFSVWGLRSDCDYVCHYKGRYAHCAVITAQNAAITAQNAVITALWRRYGAVMAPLWYGYMCKGEHRYGHNGKALTKELSIVTY</sequence>
<feature type="transmembrane region" description="Helical" evidence="1">
    <location>
        <begin position="411"/>
        <end position="432"/>
    </location>
</feature>
<dbReference type="PANTHER" id="PTHR31170:SF25">
    <property type="entry name" value="BNAA09G04570D PROTEIN"/>
    <property type="match status" value="1"/>
</dbReference>
<organism evidence="2 3">
    <name type="scientific">Centaurea solstitialis</name>
    <name type="common">yellow star-thistle</name>
    <dbReference type="NCBI Taxonomy" id="347529"/>
    <lineage>
        <taxon>Eukaryota</taxon>
        <taxon>Viridiplantae</taxon>
        <taxon>Streptophyta</taxon>
        <taxon>Embryophyta</taxon>
        <taxon>Tracheophyta</taxon>
        <taxon>Spermatophyta</taxon>
        <taxon>Magnoliopsida</taxon>
        <taxon>eudicotyledons</taxon>
        <taxon>Gunneridae</taxon>
        <taxon>Pentapetalae</taxon>
        <taxon>asterids</taxon>
        <taxon>campanulids</taxon>
        <taxon>Asterales</taxon>
        <taxon>Asteraceae</taxon>
        <taxon>Carduoideae</taxon>
        <taxon>Cardueae</taxon>
        <taxon>Centaureinae</taxon>
        <taxon>Centaurea</taxon>
    </lineage>
</organism>
<dbReference type="InterPro" id="IPR004158">
    <property type="entry name" value="DUF247_pln"/>
</dbReference>
<keyword evidence="1" id="KW-0812">Transmembrane</keyword>
<dbReference type="Pfam" id="PF03140">
    <property type="entry name" value="DUF247"/>
    <property type="match status" value="1"/>
</dbReference>
<evidence type="ECO:0000313" key="2">
    <source>
        <dbReference type="EMBL" id="KAJ9544051.1"/>
    </source>
</evidence>
<accession>A0AA38SY84</accession>
<dbReference type="EMBL" id="JARYMX010000006">
    <property type="protein sequence ID" value="KAJ9544051.1"/>
    <property type="molecule type" value="Genomic_DNA"/>
</dbReference>
<keyword evidence="1" id="KW-0472">Membrane</keyword>
<name>A0AA38SY84_9ASTR</name>
<gene>
    <name evidence="2" type="ORF">OSB04_023758</name>
</gene>
<reference evidence="2" key="1">
    <citation type="submission" date="2023-03" db="EMBL/GenBank/DDBJ databases">
        <title>Chromosome-scale reference genome and RAD-based genetic map of yellow starthistle (Centaurea solstitialis) reveal putative structural variation and QTLs associated with invader traits.</title>
        <authorList>
            <person name="Reatini B."/>
            <person name="Cang F.A."/>
            <person name="Jiang Q."/>
            <person name="Mckibben M.T.W."/>
            <person name="Barker M.S."/>
            <person name="Rieseberg L.H."/>
            <person name="Dlugosch K.M."/>
        </authorList>
    </citation>
    <scope>NUCLEOTIDE SEQUENCE</scope>
    <source>
        <strain evidence="2">CAN-66</strain>
        <tissue evidence="2">Leaf</tissue>
    </source>
</reference>
<keyword evidence="3" id="KW-1185">Reference proteome</keyword>
<proteinExistence type="predicted"/>
<evidence type="ECO:0000313" key="3">
    <source>
        <dbReference type="Proteomes" id="UP001172457"/>
    </source>
</evidence>
<dbReference type="AlphaFoldDB" id="A0AA38SY84"/>
<dbReference type="PANTHER" id="PTHR31170">
    <property type="entry name" value="BNAC04G53230D PROTEIN"/>
    <property type="match status" value="1"/>
</dbReference>
<dbReference type="Proteomes" id="UP001172457">
    <property type="component" value="Chromosome 6"/>
</dbReference>
<keyword evidence="1" id="KW-1133">Transmembrane helix</keyword>